<dbReference type="EC" id="2.4.1.1" evidence="11"/>
<evidence type="ECO:0000256" key="9">
    <source>
        <dbReference type="ARBA" id="ARBA00025174"/>
    </source>
</evidence>
<keyword evidence="6 11" id="KW-0808">Transferase</keyword>
<evidence type="ECO:0000256" key="5">
    <source>
        <dbReference type="ARBA" id="ARBA00022676"/>
    </source>
</evidence>
<dbReference type="PROSITE" id="PS00102">
    <property type="entry name" value="PHOSPHORYLASE"/>
    <property type="match status" value="1"/>
</dbReference>
<dbReference type="GO" id="GO:0005737">
    <property type="term" value="C:cytoplasm"/>
    <property type="evidence" value="ECO:0007669"/>
    <property type="project" value="TreeGrafter"/>
</dbReference>
<gene>
    <name evidence="12" type="ORF">PGLA_08840</name>
</gene>
<comment type="caution">
    <text evidence="12">The sequence shown here is derived from an EMBL/GenBank/DDBJ whole genome shotgun (WGS) entry which is preliminary data.</text>
</comment>
<comment type="catalytic activity">
    <reaction evidence="1 11">
        <text>[(1-&gt;4)-alpha-D-glucosyl](n) + phosphate = [(1-&gt;4)-alpha-D-glucosyl](n-1) + alpha-D-glucose 1-phosphate</text>
        <dbReference type="Rhea" id="RHEA:41732"/>
        <dbReference type="Rhea" id="RHEA-COMP:9584"/>
        <dbReference type="Rhea" id="RHEA-COMP:9586"/>
        <dbReference type="ChEBI" id="CHEBI:15444"/>
        <dbReference type="ChEBI" id="CHEBI:43474"/>
        <dbReference type="ChEBI" id="CHEBI:58601"/>
        <dbReference type="EC" id="2.4.1.1"/>
    </reaction>
</comment>
<reference evidence="12 13" key="1">
    <citation type="submission" date="2016-03" db="EMBL/GenBank/DDBJ databases">
        <title>Draft genome sequence of Paenibacillus glacialis DSM 22343.</title>
        <authorList>
            <person name="Shin S.-K."/>
            <person name="Yi H."/>
        </authorList>
    </citation>
    <scope>NUCLEOTIDE SEQUENCE [LARGE SCALE GENOMIC DNA]</scope>
    <source>
        <strain evidence="12 13">DSM 22343</strain>
    </source>
</reference>
<dbReference type="InterPro" id="IPR000811">
    <property type="entry name" value="Glyco_trans_35"/>
</dbReference>
<dbReference type="PANTHER" id="PTHR11468">
    <property type="entry name" value="GLYCOGEN PHOSPHORYLASE"/>
    <property type="match status" value="1"/>
</dbReference>
<keyword evidence="7 10" id="KW-0663">Pyridoxal phosphate</keyword>
<proteinExistence type="inferred from homology"/>
<evidence type="ECO:0000256" key="1">
    <source>
        <dbReference type="ARBA" id="ARBA00001275"/>
    </source>
</evidence>
<comment type="function">
    <text evidence="11">Allosteric enzyme that catalyzes the rate-limiting step in glycogen catabolism, the phosphorolytic cleavage of glycogen to produce glucose-1-phosphate, and plays a central role in maintaining cellular and organismal glucose homeostasis.</text>
</comment>
<protein>
    <recommendedName>
        <fullName evidence="11">Alpha-1,4 glucan phosphorylase</fullName>
        <ecNumber evidence="11">2.4.1.1</ecNumber>
    </recommendedName>
</protein>
<evidence type="ECO:0000256" key="11">
    <source>
        <dbReference type="RuleBase" id="RU000587"/>
    </source>
</evidence>
<evidence type="ECO:0000256" key="8">
    <source>
        <dbReference type="ARBA" id="ARBA00023277"/>
    </source>
</evidence>
<dbReference type="STRING" id="494026.PGLA_08840"/>
<accession>A0A162MEZ9</accession>
<dbReference type="CDD" id="cd04300">
    <property type="entry name" value="GT35_Glycogen_Phosphorylase"/>
    <property type="match status" value="1"/>
</dbReference>
<keyword evidence="5 11" id="KW-0328">Glycosyltransferase</keyword>
<dbReference type="PIRSF" id="PIRSF000460">
    <property type="entry name" value="Pprylas_GlgP"/>
    <property type="match status" value="1"/>
</dbReference>
<evidence type="ECO:0000256" key="3">
    <source>
        <dbReference type="ARBA" id="ARBA00006047"/>
    </source>
</evidence>
<evidence type="ECO:0000313" key="12">
    <source>
        <dbReference type="EMBL" id="OAB43343.1"/>
    </source>
</evidence>
<dbReference type="GO" id="GO:0005980">
    <property type="term" value="P:glycogen catabolic process"/>
    <property type="evidence" value="ECO:0007669"/>
    <property type="project" value="TreeGrafter"/>
</dbReference>
<dbReference type="PANTHER" id="PTHR11468:SF3">
    <property type="entry name" value="GLYCOGEN PHOSPHORYLASE, LIVER FORM"/>
    <property type="match status" value="1"/>
</dbReference>
<keyword evidence="4" id="KW-0021">Allosteric enzyme</keyword>
<evidence type="ECO:0000256" key="10">
    <source>
        <dbReference type="PIRSR" id="PIRSR000460-1"/>
    </source>
</evidence>
<evidence type="ECO:0000256" key="6">
    <source>
        <dbReference type="ARBA" id="ARBA00022679"/>
    </source>
</evidence>
<dbReference type="NCBIfam" id="TIGR02093">
    <property type="entry name" value="P_ylase"/>
    <property type="match status" value="1"/>
</dbReference>
<comment type="function">
    <text evidence="9">Phosphorylase is an important allosteric enzyme in carbohydrate metabolism. Enzymes from different sources differ in their regulatory mechanisms and in their natural substrates. However, all known phosphorylases share catalytic and structural properties.</text>
</comment>
<evidence type="ECO:0000256" key="7">
    <source>
        <dbReference type="ARBA" id="ARBA00022898"/>
    </source>
</evidence>
<dbReference type="FunFam" id="3.40.50.2000:FF:000003">
    <property type="entry name" value="Alpha-1,4 glucan phosphorylase"/>
    <property type="match status" value="1"/>
</dbReference>
<dbReference type="FunFam" id="3.40.50.2000:FF:000807">
    <property type="entry name" value="Alpha-glucan phosphorylase 2, cytosolic"/>
    <property type="match status" value="1"/>
</dbReference>
<dbReference type="Gene3D" id="3.40.50.2000">
    <property type="entry name" value="Glycogen Phosphorylase B"/>
    <property type="match status" value="2"/>
</dbReference>
<dbReference type="GO" id="GO:0030170">
    <property type="term" value="F:pyridoxal phosphate binding"/>
    <property type="evidence" value="ECO:0007669"/>
    <property type="project" value="InterPro"/>
</dbReference>
<keyword evidence="8 11" id="KW-0119">Carbohydrate metabolism</keyword>
<keyword evidence="13" id="KW-1185">Reference proteome</keyword>
<dbReference type="GO" id="GO:0008184">
    <property type="term" value="F:glycogen phosphorylase activity"/>
    <property type="evidence" value="ECO:0007669"/>
    <property type="project" value="InterPro"/>
</dbReference>
<dbReference type="Proteomes" id="UP000076967">
    <property type="component" value="Unassembled WGS sequence"/>
</dbReference>
<sequence>MFNNKEAFKLLFQENLVSKLGKPLKEAQKADIYTILSSMIREYVGKNWADTNQNFQFHQKKQVYYFSMEFLIGRLLGNNLLNLGVLECVREGLKELGWDLEELEEEESDAGLGNGGLGRLAACFLDSLASLKYAGHGCGIRYRYGLFEQKIVEGNQVELPDYWLQKGNEWEVRRADKKVEVRFWGNVEIHEEDEELVFETHNYEAVTAMPYDVPVIGYGGEHVNTLRIWSAESTMDHTEMSGPNNYYKFIHYNRSVESISDFLYPDDSQYEGKLLRLKQQYFLCSAGLQSILGTFERLGLTIDHLPEKVAIHINDTHPTLVIPELMRILIDVKGLGWAEAWDITSRTVSYTNHTTLSEALEKWPISMVKELLPRIYMIIEEINKQFCGMLMKKYPEHPEIIPQMSIIDGEQLKMANLAIVGSYSVNGVAALHTDILKKREMKLFYDLYPTRFNNKTNGITHRRWLMHANPALADLISNTIGTRWMNEPQEMVGLLKYSEDIGLQDRTRAIKQHNKMKLASYIHEKQGIIVDPYSIFDVHVKRLHGYKRQLMNILHIMYLYIQMKQNSTIERIPRTFIFGAKAAPSYSFAKRIIKLINVVANQVNRDREVNQKMKVIFLENYSVSLAEKIIPASDVSEQISTASKEASGTGNMKFMMNGALTLGTMDGANVEMHEMIGDDNMFLFGLQSAQVLDYYQHGGYVVKDVYHKDARVREVMDQLVTPGYFGINELEFGDIFNSIMSTNDEYFVLKDFASYVDAHLQIDLSYRNSKEWQRKSILNIGHSGKFSSDCTISKYASEIWGLKGNQAKLQAKL</sequence>
<dbReference type="InterPro" id="IPR035090">
    <property type="entry name" value="Pyridoxal_P_attach_site"/>
</dbReference>
<dbReference type="RefSeq" id="WP_068531703.1">
    <property type="nucleotide sequence ID" value="NZ_LVJH01000015.1"/>
</dbReference>
<evidence type="ECO:0000256" key="2">
    <source>
        <dbReference type="ARBA" id="ARBA00001933"/>
    </source>
</evidence>
<evidence type="ECO:0000313" key="13">
    <source>
        <dbReference type="Proteomes" id="UP000076967"/>
    </source>
</evidence>
<dbReference type="EMBL" id="LVJH01000015">
    <property type="protein sequence ID" value="OAB43343.1"/>
    <property type="molecule type" value="Genomic_DNA"/>
</dbReference>
<evidence type="ECO:0000256" key="4">
    <source>
        <dbReference type="ARBA" id="ARBA00022533"/>
    </source>
</evidence>
<dbReference type="OrthoDB" id="9760804at2"/>
<name>A0A162MEZ9_9BACL</name>
<comment type="cofactor">
    <cofactor evidence="2 11">
        <name>pyridoxal 5'-phosphate</name>
        <dbReference type="ChEBI" id="CHEBI:597326"/>
    </cofactor>
</comment>
<comment type="similarity">
    <text evidence="3 11">Belongs to the glycogen phosphorylase family.</text>
</comment>
<feature type="modified residue" description="N6-(pyridoxal phosphate)lysine" evidence="10">
    <location>
        <position position="653"/>
    </location>
</feature>
<organism evidence="12 13">
    <name type="scientific">Paenibacillus glacialis</name>
    <dbReference type="NCBI Taxonomy" id="494026"/>
    <lineage>
        <taxon>Bacteria</taxon>
        <taxon>Bacillati</taxon>
        <taxon>Bacillota</taxon>
        <taxon>Bacilli</taxon>
        <taxon>Bacillales</taxon>
        <taxon>Paenibacillaceae</taxon>
        <taxon>Paenibacillus</taxon>
    </lineage>
</organism>
<dbReference type="InterPro" id="IPR011833">
    <property type="entry name" value="Glycg_phsphrylas"/>
</dbReference>
<dbReference type="Pfam" id="PF00343">
    <property type="entry name" value="Phosphorylase"/>
    <property type="match status" value="1"/>
</dbReference>
<dbReference type="SUPFAM" id="SSF53756">
    <property type="entry name" value="UDP-Glycosyltransferase/glycogen phosphorylase"/>
    <property type="match status" value="1"/>
</dbReference>
<dbReference type="AlphaFoldDB" id="A0A162MEZ9"/>